<reference evidence="2 3" key="1">
    <citation type="submission" date="2019-10" db="EMBL/GenBank/DDBJ databases">
        <authorList>
            <person name="Palmer J.M."/>
        </authorList>
    </citation>
    <scope>NUCLEOTIDE SEQUENCE [LARGE SCALE GENOMIC DNA]</scope>
    <source>
        <strain evidence="2 3">TWF506</strain>
    </source>
</reference>
<dbReference type="SUPFAM" id="SSF53474">
    <property type="entry name" value="alpha/beta-Hydrolases"/>
    <property type="match status" value="1"/>
</dbReference>
<protein>
    <recommendedName>
        <fullName evidence="1">Alpha/beta hydrolase fold-3 domain-containing protein</fullName>
    </recommendedName>
</protein>
<dbReference type="InterPro" id="IPR013094">
    <property type="entry name" value="AB_hydrolase_3"/>
</dbReference>
<evidence type="ECO:0000313" key="3">
    <source>
        <dbReference type="Proteomes" id="UP001307849"/>
    </source>
</evidence>
<dbReference type="Pfam" id="PF07859">
    <property type="entry name" value="Abhydrolase_3"/>
    <property type="match status" value="1"/>
</dbReference>
<accession>A0AAN8RW81</accession>
<dbReference type="EMBL" id="JAVHJM010000007">
    <property type="protein sequence ID" value="KAK6510524.1"/>
    <property type="molecule type" value="Genomic_DNA"/>
</dbReference>
<feature type="domain" description="Alpha/beta hydrolase fold-3" evidence="1">
    <location>
        <begin position="93"/>
        <end position="321"/>
    </location>
</feature>
<evidence type="ECO:0000259" key="1">
    <source>
        <dbReference type="Pfam" id="PF07859"/>
    </source>
</evidence>
<comment type="caution">
    <text evidence="2">The sequence shown here is derived from an EMBL/GenBank/DDBJ whole genome shotgun (WGS) entry which is preliminary data.</text>
</comment>
<dbReference type="GO" id="GO:0016787">
    <property type="term" value="F:hydrolase activity"/>
    <property type="evidence" value="ECO:0007669"/>
    <property type="project" value="InterPro"/>
</dbReference>
<dbReference type="Gene3D" id="3.40.50.1820">
    <property type="entry name" value="alpha/beta hydrolase"/>
    <property type="match status" value="1"/>
</dbReference>
<keyword evidence="3" id="KW-1185">Reference proteome</keyword>
<sequence>MTSYAEHSKIAPEFEHMLTLIPRPDSANYSLEDYRRVLDGLATFPNTLYSGPKDCETKETAIPISDGTPIPVRIYTPNETVRAVAGNKLPSIVFHLHGGGWIGGNVEFGHPHCLWFASHNVIVVNVGYRFCPENSYDTPQNDSYGVYRAIHDAAVNKDSDSLQKWGIPEFDTEKVYLYGTSAGAQIATACAIIDIESTRAGVIKGLFLHGLPAVDPHLFPTEKISSDQGPSTVQNKNAPFVNAVDLGRFTAWRNSPPEADIYFSPLVALDDDKLKQFPKVYHEAYGMDVLRDGQLLFAERMKELGVDSRVQIHSGYGHCLFSTAWMLEGSKVALDKLEEASRWMGVF</sequence>
<dbReference type="InterPro" id="IPR029058">
    <property type="entry name" value="AB_hydrolase_fold"/>
</dbReference>
<dbReference type="Proteomes" id="UP001307849">
    <property type="component" value="Unassembled WGS sequence"/>
</dbReference>
<dbReference type="AlphaFoldDB" id="A0AAN8RW81"/>
<proteinExistence type="predicted"/>
<dbReference type="InterPro" id="IPR050466">
    <property type="entry name" value="Carboxylest/Gibb_receptor"/>
</dbReference>
<organism evidence="2 3">
    <name type="scientific">Arthrobotrys conoides</name>
    <dbReference type="NCBI Taxonomy" id="74498"/>
    <lineage>
        <taxon>Eukaryota</taxon>
        <taxon>Fungi</taxon>
        <taxon>Dikarya</taxon>
        <taxon>Ascomycota</taxon>
        <taxon>Pezizomycotina</taxon>
        <taxon>Orbiliomycetes</taxon>
        <taxon>Orbiliales</taxon>
        <taxon>Orbiliaceae</taxon>
        <taxon>Arthrobotrys</taxon>
    </lineage>
</organism>
<evidence type="ECO:0000313" key="2">
    <source>
        <dbReference type="EMBL" id="KAK6510524.1"/>
    </source>
</evidence>
<gene>
    <name evidence="2" type="ORF">TWF506_009629</name>
</gene>
<name>A0AAN8RW81_9PEZI</name>
<dbReference type="PANTHER" id="PTHR23024">
    <property type="entry name" value="ARYLACETAMIDE DEACETYLASE"/>
    <property type="match status" value="1"/>
</dbReference>
<dbReference type="PANTHER" id="PTHR23024:SF24">
    <property type="entry name" value="ALPHA_BETA HYDROLASE FOLD-3 DOMAIN-CONTAINING PROTEIN"/>
    <property type="match status" value="1"/>
</dbReference>